<sequence>MTGDYFATRTALVTGGARGIGRAIVRRLLAEGARVATCDVRERDLELLQAAAGDTPGRLACFTADVRDTEQVVAALDRIGWPVDILVNNAALAPRIPSLELSPAQFDLVLDVNVASAFRLARAMVERARGAELSIVNVASVNALTGQPEMAHYNASKAALLSLTRTLAVEWACLGVRVNAVCPGSTWTDAWEEGGWDAETKERLAAKNPLRRFARPEEIAGPVVFLAGPDATFVTGHGLVVDGGLTLAV</sequence>
<evidence type="ECO:0000256" key="2">
    <source>
        <dbReference type="ARBA" id="ARBA00023002"/>
    </source>
</evidence>
<evidence type="ECO:0000313" key="6">
    <source>
        <dbReference type="Proteomes" id="UP000284057"/>
    </source>
</evidence>
<dbReference type="GO" id="GO:0016491">
    <property type="term" value="F:oxidoreductase activity"/>
    <property type="evidence" value="ECO:0007669"/>
    <property type="project" value="UniProtKB-KW"/>
</dbReference>
<reference evidence="5 6" key="1">
    <citation type="submission" date="2018-09" db="EMBL/GenBank/DDBJ databases">
        <title>Isolation, diversity and antifungal activity of actinobacteria from wheat.</title>
        <authorList>
            <person name="Han C."/>
        </authorList>
    </citation>
    <scope>NUCLEOTIDE SEQUENCE [LARGE SCALE GENOMIC DNA]</scope>
    <source>
        <strain evidence="5 6">NEAU-YY265</strain>
    </source>
</reference>
<evidence type="ECO:0000259" key="4">
    <source>
        <dbReference type="SMART" id="SM00822"/>
    </source>
</evidence>
<feature type="domain" description="Ketoreductase" evidence="4">
    <location>
        <begin position="9"/>
        <end position="190"/>
    </location>
</feature>
<keyword evidence="6" id="KW-1185">Reference proteome</keyword>
<dbReference type="RefSeq" id="WP_119661658.1">
    <property type="nucleotide sequence ID" value="NZ_QUAL01000184.1"/>
</dbReference>
<dbReference type="PANTHER" id="PTHR24321">
    <property type="entry name" value="DEHYDROGENASES, SHORT CHAIN"/>
    <property type="match status" value="1"/>
</dbReference>
<dbReference type="InterPro" id="IPR020904">
    <property type="entry name" value="Sc_DH/Rdtase_CS"/>
</dbReference>
<proteinExistence type="inferred from homology"/>
<dbReference type="PRINTS" id="PR00081">
    <property type="entry name" value="GDHRDH"/>
</dbReference>
<dbReference type="PANTHER" id="PTHR24321:SF8">
    <property type="entry name" value="ESTRADIOL 17-BETA-DEHYDROGENASE 8-RELATED"/>
    <property type="match status" value="1"/>
</dbReference>
<dbReference type="PRINTS" id="PR00080">
    <property type="entry name" value="SDRFAMILY"/>
</dbReference>
<dbReference type="Pfam" id="PF13561">
    <property type="entry name" value="adh_short_C2"/>
    <property type="match status" value="1"/>
</dbReference>
<dbReference type="SUPFAM" id="SSF51735">
    <property type="entry name" value="NAD(P)-binding Rossmann-fold domains"/>
    <property type="match status" value="1"/>
</dbReference>
<dbReference type="Gene3D" id="3.40.50.720">
    <property type="entry name" value="NAD(P)-binding Rossmann-like Domain"/>
    <property type="match status" value="1"/>
</dbReference>
<evidence type="ECO:0000256" key="3">
    <source>
        <dbReference type="ARBA" id="ARBA00023027"/>
    </source>
</evidence>
<evidence type="ECO:0000313" key="5">
    <source>
        <dbReference type="EMBL" id="RIQ19000.1"/>
    </source>
</evidence>
<name>A0A418KM16_9ACTN</name>
<dbReference type="Proteomes" id="UP000284057">
    <property type="component" value="Unassembled WGS sequence"/>
</dbReference>
<protein>
    <submittedName>
        <fullName evidence="5">SDR family oxidoreductase</fullName>
    </submittedName>
</protein>
<organism evidence="5 6">
    <name type="scientific">Jiangella rhizosphaerae</name>
    <dbReference type="NCBI Taxonomy" id="2293569"/>
    <lineage>
        <taxon>Bacteria</taxon>
        <taxon>Bacillati</taxon>
        <taxon>Actinomycetota</taxon>
        <taxon>Actinomycetes</taxon>
        <taxon>Jiangellales</taxon>
        <taxon>Jiangellaceae</taxon>
        <taxon>Jiangella</taxon>
    </lineage>
</organism>
<dbReference type="InterPro" id="IPR057326">
    <property type="entry name" value="KR_dom"/>
</dbReference>
<dbReference type="PROSITE" id="PS00061">
    <property type="entry name" value="ADH_SHORT"/>
    <property type="match status" value="1"/>
</dbReference>
<comment type="caution">
    <text evidence="5">The sequence shown here is derived from an EMBL/GenBank/DDBJ whole genome shotgun (WGS) entry which is preliminary data.</text>
</comment>
<evidence type="ECO:0000256" key="1">
    <source>
        <dbReference type="ARBA" id="ARBA00006484"/>
    </source>
</evidence>
<gene>
    <name evidence="5" type="ORF">DY240_20250</name>
</gene>
<comment type="similarity">
    <text evidence="1">Belongs to the short-chain dehydrogenases/reductases (SDR) family.</text>
</comment>
<dbReference type="InterPro" id="IPR002347">
    <property type="entry name" value="SDR_fam"/>
</dbReference>
<accession>A0A418KM16</accession>
<dbReference type="FunFam" id="3.40.50.720:FF:000084">
    <property type="entry name" value="Short-chain dehydrogenase reductase"/>
    <property type="match status" value="1"/>
</dbReference>
<dbReference type="AlphaFoldDB" id="A0A418KM16"/>
<keyword evidence="3" id="KW-0520">NAD</keyword>
<dbReference type="SMART" id="SM00822">
    <property type="entry name" value="PKS_KR"/>
    <property type="match status" value="1"/>
</dbReference>
<keyword evidence="2" id="KW-0560">Oxidoreductase</keyword>
<dbReference type="CDD" id="cd05233">
    <property type="entry name" value="SDR_c"/>
    <property type="match status" value="1"/>
</dbReference>
<dbReference type="OrthoDB" id="286404at2"/>
<dbReference type="InterPro" id="IPR036291">
    <property type="entry name" value="NAD(P)-bd_dom_sf"/>
</dbReference>
<dbReference type="EMBL" id="QUAL01000184">
    <property type="protein sequence ID" value="RIQ19000.1"/>
    <property type="molecule type" value="Genomic_DNA"/>
</dbReference>